<dbReference type="PROSITE" id="PS01174">
    <property type="entry name" value="LIPASE_GDXG_SER"/>
    <property type="match status" value="1"/>
</dbReference>
<reference evidence="6 7" key="1">
    <citation type="submission" date="2017-02" db="EMBL/GenBank/DDBJ databases">
        <title>The new phylogeny of genus Mycobacterium.</title>
        <authorList>
            <person name="Tortoli E."/>
            <person name="Trovato A."/>
            <person name="Cirillo D.M."/>
        </authorList>
    </citation>
    <scope>NUCLEOTIDE SEQUENCE [LARGE SCALE GENOMIC DNA]</scope>
    <source>
        <strain evidence="6 7">DSM 45145</strain>
    </source>
</reference>
<dbReference type="InterPro" id="IPR033140">
    <property type="entry name" value="Lipase_GDXG_put_SER_AS"/>
</dbReference>
<evidence type="ECO:0000256" key="3">
    <source>
        <dbReference type="PROSITE-ProRule" id="PRU10038"/>
    </source>
</evidence>
<dbReference type="InterPro" id="IPR050300">
    <property type="entry name" value="GDXG_lipolytic_enzyme"/>
</dbReference>
<feature type="domain" description="Alpha/beta hydrolase fold-3" evidence="4">
    <location>
        <begin position="93"/>
        <end position="293"/>
    </location>
</feature>
<evidence type="ECO:0000313" key="5">
    <source>
        <dbReference type="EMBL" id="BBY04764.1"/>
    </source>
</evidence>
<dbReference type="Gene3D" id="3.40.50.1820">
    <property type="entry name" value="alpha/beta hydrolase"/>
    <property type="match status" value="1"/>
</dbReference>
<dbReference type="InterPro" id="IPR029058">
    <property type="entry name" value="AB_hydrolase_fold"/>
</dbReference>
<organism evidence="5 8">
    <name type="scientific">Mycobacterium noviomagense</name>
    <dbReference type="NCBI Taxonomy" id="459858"/>
    <lineage>
        <taxon>Bacteria</taxon>
        <taxon>Bacillati</taxon>
        <taxon>Actinomycetota</taxon>
        <taxon>Actinomycetes</taxon>
        <taxon>Mycobacteriales</taxon>
        <taxon>Mycobacteriaceae</taxon>
        <taxon>Mycobacterium</taxon>
    </lineage>
</organism>
<dbReference type="Pfam" id="PF07859">
    <property type="entry name" value="Abhydrolase_3"/>
    <property type="match status" value="1"/>
</dbReference>
<evidence type="ECO:0000313" key="7">
    <source>
        <dbReference type="Proteomes" id="UP000192374"/>
    </source>
</evidence>
<dbReference type="AlphaFoldDB" id="A0A7I7P848"/>
<protein>
    <submittedName>
        <fullName evidence="6">Acetyl hydrolase</fullName>
    </submittedName>
    <submittedName>
        <fullName evidence="5">Acetylhydrolase</fullName>
    </submittedName>
</protein>
<dbReference type="EMBL" id="AP022583">
    <property type="protein sequence ID" value="BBY04764.1"/>
    <property type="molecule type" value="Genomic_DNA"/>
</dbReference>
<dbReference type="PANTHER" id="PTHR48081:SF30">
    <property type="entry name" value="ACETYL-HYDROLASE LIPR-RELATED"/>
    <property type="match status" value="1"/>
</dbReference>
<name>A0A7I7P848_9MYCO</name>
<dbReference type="OrthoDB" id="128186at2"/>
<keyword evidence="2 5" id="KW-0378">Hydrolase</keyword>
<comment type="similarity">
    <text evidence="1">Belongs to the 'GDXG' lipolytic enzyme family.</text>
</comment>
<dbReference type="PANTHER" id="PTHR48081">
    <property type="entry name" value="AB HYDROLASE SUPERFAMILY PROTEIN C4A8.06C"/>
    <property type="match status" value="1"/>
</dbReference>
<accession>A0A7I7P848</accession>
<dbReference type="Proteomes" id="UP000466894">
    <property type="component" value="Chromosome"/>
</dbReference>
<evidence type="ECO:0000313" key="6">
    <source>
        <dbReference type="EMBL" id="ORB18811.1"/>
    </source>
</evidence>
<gene>
    <name evidence="5" type="primary">mbtJ</name>
    <name evidence="6" type="ORF">BST37_01280</name>
    <name evidence="5" type="ORF">MNVI_00820</name>
</gene>
<dbReference type="InterPro" id="IPR013094">
    <property type="entry name" value="AB_hydrolase_3"/>
</dbReference>
<dbReference type="RefSeq" id="WP_083084485.1">
    <property type="nucleotide sequence ID" value="NZ_AP022583.1"/>
</dbReference>
<dbReference type="EMBL" id="MVIC01000001">
    <property type="protein sequence ID" value="ORB18811.1"/>
    <property type="molecule type" value="Genomic_DNA"/>
</dbReference>
<feature type="active site" evidence="3">
    <location>
        <position position="167"/>
    </location>
</feature>
<dbReference type="KEGG" id="mnv:MNVI_00820"/>
<reference evidence="5" key="3">
    <citation type="submission" date="2020-02" db="EMBL/GenBank/DDBJ databases">
        <authorList>
            <person name="Matsumoto Y."/>
            <person name="Motooka D."/>
            <person name="Nakamura S."/>
        </authorList>
    </citation>
    <scope>NUCLEOTIDE SEQUENCE</scope>
    <source>
        <strain evidence="5">JCM 16367</strain>
    </source>
</reference>
<sequence length="328" mass="34564">MGDGIPARGSLRSRAAAAVSALTLRQISAILPPERAWGLWASRQIVATIMDVFGPSLAGASVEPVDCVLPDGRRVVGEWVRGAGVENAHSVVYFLHGSGFALCSPRTHRRLTAWLSRLTGLSVFCIDYRLAPRYRFPTAADDVRAGWDWLVTSCGVAPESIVLAGDSAGGHLAVDLLLQPDVAAAHPAALVLFSPLVDLTFSLAAKVEQRRTDPAIRAADAARLVGLYSRGLDPAHPRLKLDVAGGPALPPTLIQAGGAEMLVEDARSLAEDIRAAGGDCELQVWPNQVHVFQALPRLSPEAAKAMAYAARFMANALAANVVHAGKAG</sequence>
<evidence type="ECO:0000259" key="4">
    <source>
        <dbReference type="Pfam" id="PF07859"/>
    </source>
</evidence>
<evidence type="ECO:0000256" key="2">
    <source>
        <dbReference type="ARBA" id="ARBA00022801"/>
    </source>
</evidence>
<evidence type="ECO:0000313" key="8">
    <source>
        <dbReference type="Proteomes" id="UP000466894"/>
    </source>
</evidence>
<keyword evidence="7" id="KW-1185">Reference proteome</keyword>
<reference evidence="5 8" key="2">
    <citation type="journal article" date="2019" name="Emerg. Microbes Infect.">
        <title>Comprehensive subspecies identification of 175 nontuberculous mycobacteria species based on 7547 genomic profiles.</title>
        <authorList>
            <person name="Matsumoto Y."/>
            <person name="Kinjo T."/>
            <person name="Motooka D."/>
            <person name="Nabeya D."/>
            <person name="Jung N."/>
            <person name="Uechi K."/>
            <person name="Horii T."/>
            <person name="Iida T."/>
            <person name="Fujita J."/>
            <person name="Nakamura S."/>
        </authorList>
    </citation>
    <scope>NUCLEOTIDE SEQUENCE [LARGE SCALE GENOMIC DNA]</scope>
    <source>
        <strain evidence="5 8">JCM 16367</strain>
    </source>
</reference>
<dbReference type="Proteomes" id="UP000192374">
    <property type="component" value="Unassembled WGS sequence"/>
</dbReference>
<dbReference type="SUPFAM" id="SSF53474">
    <property type="entry name" value="alpha/beta-Hydrolases"/>
    <property type="match status" value="1"/>
</dbReference>
<dbReference type="GO" id="GO:0004806">
    <property type="term" value="F:triacylglycerol lipase activity"/>
    <property type="evidence" value="ECO:0007669"/>
    <property type="project" value="TreeGrafter"/>
</dbReference>
<proteinExistence type="inferred from homology"/>
<evidence type="ECO:0000256" key="1">
    <source>
        <dbReference type="ARBA" id="ARBA00010515"/>
    </source>
</evidence>